<protein>
    <submittedName>
        <fullName evidence="1">Uncharacterized protein</fullName>
    </submittedName>
</protein>
<sequence length="57" mass="6388">MTGLFCPNQLKNSDHHVMKKLSLHSSIKADFRNTVLISSEIMSYAKISIVSSELLSH</sequence>
<accession>A0A975BTK8</accession>
<evidence type="ECO:0000313" key="2">
    <source>
        <dbReference type="Proteomes" id="UP000663722"/>
    </source>
</evidence>
<dbReference type="KEGG" id="dmm:dnm_074930"/>
<proteinExistence type="predicted"/>
<dbReference type="Proteomes" id="UP000663722">
    <property type="component" value="Chromosome"/>
</dbReference>
<gene>
    <name evidence="1" type="ORF">dnm_074930</name>
</gene>
<name>A0A975BTK8_9BACT</name>
<keyword evidence="2" id="KW-1185">Reference proteome</keyword>
<reference evidence="1" key="1">
    <citation type="journal article" date="2021" name="Microb. Physiol.">
        <title>Proteogenomic Insights into the Physiology of Marine, Sulfate-Reducing, Filamentous Desulfonema limicola and Desulfonema magnum.</title>
        <authorList>
            <person name="Schnaars V."/>
            <person name="Wohlbrand L."/>
            <person name="Scheve S."/>
            <person name="Hinrichs C."/>
            <person name="Reinhardt R."/>
            <person name="Rabus R."/>
        </authorList>
    </citation>
    <scope>NUCLEOTIDE SEQUENCE</scope>
    <source>
        <strain evidence="1">4be13</strain>
    </source>
</reference>
<dbReference type="EMBL" id="CP061800">
    <property type="protein sequence ID" value="QTA91426.1"/>
    <property type="molecule type" value="Genomic_DNA"/>
</dbReference>
<dbReference type="AlphaFoldDB" id="A0A975BTK8"/>
<evidence type="ECO:0000313" key="1">
    <source>
        <dbReference type="EMBL" id="QTA91426.1"/>
    </source>
</evidence>
<organism evidence="1 2">
    <name type="scientific">Desulfonema magnum</name>
    <dbReference type="NCBI Taxonomy" id="45655"/>
    <lineage>
        <taxon>Bacteria</taxon>
        <taxon>Pseudomonadati</taxon>
        <taxon>Thermodesulfobacteriota</taxon>
        <taxon>Desulfobacteria</taxon>
        <taxon>Desulfobacterales</taxon>
        <taxon>Desulfococcaceae</taxon>
        <taxon>Desulfonema</taxon>
    </lineage>
</organism>